<protein>
    <recommendedName>
        <fullName evidence="3">Immunoglobulin domain-containing protein</fullName>
    </recommendedName>
</protein>
<dbReference type="InterPro" id="IPR036179">
    <property type="entry name" value="Ig-like_dom_sf"/>
</dbReference>
<dbReference type="InterPro" id="IPR013783">
    <property type="entry name" value="Ig-like_fold"/>
</dbReference>
<keyword evidence="5" id="KW-1185">Reference proteome</keyword>
<evidence type="ECO:0000313" key="5">
    <source>
        <dbReference type="Proteomes" id="UP001239994"/>
    </source>
</evidence>
<keyword evidence="1" id="KW-0812">Transmembrane</keyword>
<feature type="chain" id="PRO_5042094226" description="Immunoglobulin domain-containing protein" evidence="2">
    <location>
        <begin position="24"/>
        <end position="167"/>
    </location>
</feature>
<gene>
    <name evidence="4" type="ORF">P4O66_004900</name>
</gene>
<dbReference type="Proteomes" id="UP001239994">
    <property type="component" value="Unassembled WGS sequence"/>
</dbReference>
<evidence type="ECO:0000313" key="4">
    <source>
        <dbReference type="EMBL" id="KAK1806377.1"/>
    </source>
</evidence>
<name>A0AAD8ZW42_9TELE</name>
<reference evidence="4" key="1">
    <citation type="submission" date="2023-03" db="EMBL/GenBank/DDBJ databases">
        <title>Electrophorus voltai genome.</title>
        <authorList>
            <person name="Bian C."/>
        </authorList>
    </citation>
    <scope>NUCLEOTIDE SEQUENCE</scope>
    <source>
        <strain evidence="4">CB-2022</strain>
        <tissue evidence="4">Muscle</tissue>
    </source>
</reference>
<organism evidence="4 5">
    <name type="scientific">Electrophorus voltai</name>
    <dbReference type="NCBI Taxonomy" id="2609070"/>
    <lineage>
        <taxon>Eukaryota</taxon>
        <taxon>Metazoa</taxon>
        <taxon>Chordata</taxon>
        <taxon>Craniata</taxon>
        <taxon>Vertebrata</taxon>
        <taxon>Euteleostomi</taxon>
        <taxon>Actinopterygii</taxon>
        <taxon>Neopterygii</taxon>
        <taxon>Teleostei</taxon>
        <taxon>Ostariophysi</taxon>
        <taxon>Gymnotiformes</taxon>
        <taxon>Gymnotoidei</taxon>
        <taxon>Gymnotidae</taxon>
        <taxon>Electrophorus</taxon>
    </lineage>
</organism>
<feature type="domain" description="Immunoglobulin" evidence="3">
    <location>
        <begin position="32"/>
        <end position="125"/>
    </location>
</feature>
<keyword evidence="1" id="KW-1133">Transmembrane helix</keyword>
<feature type="signal peptide" evidence="2">
    <location>
        <begin position="1"/>
        <end position="23"/>
    </location>
</feature>
<sequence length="167" mass="19325">MKFLWQHYLVIVWIIAERPLILSCVSVRFPSREPVYVALGRTLVLKAQFEVQPAEEIRLVTWDHKRGSQEVRLVTNNSPHNNRVTVEMDRQQLRLTGVQNSDYGHYTVMVTDDKGNQISASVEVLNVLAPDPDHKNWGLIAAVIIETVVIVCFIGYHCMEYLRRRKK</sequence>
<proteinExistence type="predicted"/>
<comment type="caution">
    <text evidence="4">The sequence shown here is derived from an EMBL/GenBank/DDBJ whole genome shotgun (WGS) entry which is preliminary data.</text>
</comment>
<accession>A0AAD8ZW42</accession>
<dbReference type="AlphaFoldDB" id="A0AAD8ZW42"/>
<keyword evidence="2" id="KW-0732">Signal</keyword>
<evidence type="ECO:0000256" key="2">
    <source>
        <dbReference type="SAM" id="SignalP"/>
    </source>
</evidence>
<evidence type="ECO:0000256" key="1">
    <source>
        <dbReference type="SAM" id="Phobius"/>
    </source>
</evidence>
<dbReference type="SUPFAM" id="SSF48726">
    <property type="entry name" value="Immunoglobulin"/>
    <property type="match status" value="1"/>
</dbReference>
<feature type="transmembrane region" description="Helical" evidence="1">
    <location>
        <begin position="137"/>
        <end position="159"/>
    </location>
</feature>
<keyword evidence="1" id="KW-0472">Membrane</keyword>
<dbReference type="Gene3D" id="2.60.40.10">
    <property type="entry name" value="Immunoglobulins"/>
    <property type="match status" value="1"/>
</dbReference>
<evidence type="ECO:0000259" key="3">
    <source>
        <dbReference type="SMART" id="SM00409"/>
    </source>
</evidence>
<dbReference type="SMART" id="SM00409">
    <property type="entry name" value="IG"/>
    <property type="match status" value="1"/>
</dbReference>
<dbReference type="EMBL" id="JAROKS010000001">
    <property type="protein sequence ID" value="KAK1806377.1"/>
    <property type="molecule type" value="Genomic_DNA"/>
</dbReference>
<dbReference type="InterPro" id="IPR003599">
    <property type="entry name" value="Ig_sub"/>
</dbReference>